<dbReference type="RefSeq" id="WP_156639829.1">
    <property type="nucleotide sequence ID" value="NZ_WOXT01000001.1"/>
</dbReference>
<accession>A0A7C9HKH9</accession>
<dbReference type="AlphaFoldDB" id="A0A7C9HKH9"/>
<organism evidence="1 2">
    <name type="scientific">Noviluteimonas gilva</name>
    <dbReference type="NCBI Taxonomy" id="2682097"/>
    <lineage>
        <taxon>Bacteria</taxon>
        <taxon>Pseudomonadati</taxon>
        <taxon>Pseudomonadota</taxon>
        <taxon>Gammaproteobacteria</taxon>
        <taxon>Lysobacterales</taxon>
        <taxon>Lysobacteraceae</taxon>
        <taxon>Noviluteimonas</taxon>
    </lineage>
</organism>
<evidence type="ECO:0000313" key="1">
    <source>
        <dbReference type="EMBL" id="MUV12955.1"/>
    </source>
</evidence>
<reference evidence="1 2" key="1">
    <citation type="submission" date="2019-12" db="EMBL/GenBank/DDBJ databases">
        <authorList>
            <person name="Xu J."/>
        </authorList>
    </citation>
    <scope>NUCLEOTIDE SEQUENCE [LARGE SCALE GENOMIC DNA]</scope>
    <source>
        <strain evidence="1 2">HX-5-24</strain>
    </source>
</reference>
<gene>
    <name evidence="1" type="ORF">GN331_01900</name>
</gene>
<dbReference type="Proteomes" id="UP000479692">
    <property type="component" value="Unassembled WGS sequence"/>
</dbReference>
<comment type="caution">
    <text evidence="1">The sequence shown here is derived from an EMBL/GenBank/DDBJ whole genome shotgun (WGS) entry which is preliminary data.</text>
</comment>
<proteinExistence type="predicted"/>
<name>A0A7C9HKH9_9GAMM</name>
<keyword evidence="2" id="KW-1185">Reference proteome</keyword>
<sequence>MEALLQAAEPGAIDNHDSDFARYRRFEGELGVRKRDVHRIAAVLLRRRRTSYAAFTYASMRNFSE</sequence>
<protein>
    <submittedName>
        <fullName evidence="1">Uncharacterized protein</fullName>
    </submittedName>
</protein>
<evidence type="ECO:0000313" key="2">
    <source>
        <dbReference type="Proteomes" id="UP000479692"/>
    </source>
</evidence>
<dbReference type="EMBL" id="WOXT01000001">
    <property type="protein sequence ID" value="MUV12955.1"/>
    <property type="molecule type" value="Genomic_DNA"/>
</dbReference>